<dbReference type="Proteomes" id="UP001143910">
    <property type="component" value="Unassembled WGS sequence"/>
</dbReference>
<gene>
    <name evidence="1" type="ORF">NQ176_g9038</name>
</gene>
<evidence type="ECO:0000313" key="2">
    <source>
        <dbReference type="Proteomes" id="UP001143910"/>
    </source>
</evidence>
<comment type="caution">
    <text evidence="1">The sequence shown here is derived from an EMBL/GenBank/DDBJ whole genome shotgun (WGS) entry which is preliminary data.</text>
</comment>
<organism evidence="1 2">
    <name type="scientific">Zarea fungicola</name>
    <dbReference type="NCBI Taxonomy" id="93591"/>
    <lineage>
        <taxon>Eukaryota</taxon>
        <taxon>Fungi</taxon>
        <taxon>Dikarya</taxon>
        <taxon>Ascomycota</taxon>
        <taxon>Pezizomycotina</taxon>
        <taxon>Sordariomycetes</taxon>
        <taxon>Hypocreomycetidae</taxon>
        <taxon>Hypocreales</taxon>
        <taxon>Cordycipitaceae</taxon>
        <taxon>Zarea</taxon>
    </lineage>
</organism>
<protein>
    <submittedName>
        <fullName evidence="1">Uncharacterized protein</fullName>
    </submittedName>
</protein>
<keyword evidence="2" id="KW-1185">Reference proteome</keyword>
<reference evidence="1" key="1">
    <citation type="submission" date="2022-08" db="EMBL/GenBank/DDBJ databases">
        <title>Genome Sequence of Lecanicillium fungicola.</title>
        <authorList>
            <person name="Buettner E."/>
        </authorList>
    </citation>
    <scope>NUCLEOTIDE SEQUENCE</scope>
    <source>
        <strain evidence="1">Babe33</strain>
    </source>
</reference>
<proteinExistence type="predicted"/>
<name>A0ACC1MP49_9HYPO</name>
<evidence type="ECO:0000313" key="1">
    <source>
        <dbReference type="EMBL" id="KAJ2968730.1"/>
    </source>
</evidence>
<sequence length="150" mass="16479">MGKQFFQYAIAPHKGGFSEAAVKQAGYNFNYPLRVVAATKDDISSSNLVLGSIKLEGPRNVVLETIKRAEDDAELHGHYPLTKRDGQSIILRVYESLGGSSNAKVVSSLPVKKAFKTNILEDNEQELTVTNGEVAISLKPFELMSIRLQL</sequence>
<dbReference type="EMBL" id="JANJQO010001916">
    <property type="protein sequence ID" value="KAJ2968730.1"/>
    <property type="molecule type" value="Genomic_DNA"/>
</dbReference>
<accession>A0ACC1MP49</accession>